<gene>
    <name evidence="1" type="ORF">RMSM_04193</name>
</gene>
<dbReference type="AlphaFoldDB" id="M5RHV6"/>
<proteinExistence type="predicted"/>
<keyword evidence="2" id="KW-1185">Reference proteome</keyword>
<accession>M5RHV6</accession>
<dbReference type="PATRIC" id="fig|1265738.3.peg.4198"/>
<evidence type="ECO:0000313" key="2">
    <source>
        <dbReference type="Proteomes" id="UP000011991"/>
    </source>
</evidence>
<comment type="caution">
    <text evidence="1">The sequence shown here is derived from an EMBL/GenBank/DDBJ whole genome shotgun (WGS) entry which is preliminary data.</text>
</comment>
<organism evidence="1 2">
    <name type="scientific">Rhodopirellula maiorica SM1</name>
    <dbReference type="NCBI Taxonomy" id="1265738"/>
    <lineage>
        <taxon>Bacteria</taxon>
        <taxon>Pseudomonadati</taxon>
        <taxon>Planctomycetota</taxon>
        <taxon>Planctomycetia</taxon>
        <taxon>Pirellulales</taxon>
        <taxon>Pirellulaceae</taxon>
        <taxon>Novipirellula</taxon>
    </lineage>
</organism>
<reference evidence="1 2" key="1">
    <citation type="journal article" date="2013" name="Mar. Genomics">
        <title>Expression of sulfatases in Rhodopirellula baltica and the diversity of sulfatases in the genus Rhodopirellula.</title>
        <authorList>
            <person name="Wegner C.E."/>
            <person name="Richter-Heitmann T."/>
            <person name="Klindworth A."/>
            <person name="Klockow C."/>
            <person name="Richter M."/>
            <person name="Achstetter T."/>
            <person name="Glockner F.O."/>
            <person name="Harder J."/>
        </authorList>
    </citation>
    <scope>NUCLEOTIDE SEQUENCE [LARGE SCALE GENOMIC DNA]</scope>
    <source>
        <strain evidence="1 2">SM1</strain>
    </source>
</reference>
<dbReference type="Proteomes" id="UP000011991">
    <property type="component" value="Unassembled WGS sequence"/>
</dbReference>
<sequence length="47" mass="5252">MYRLGQPGEAFPVAALKQCFARLCLTSGFSLREGGFFSPLSRSERRL</sequence>
<protein>
    <submittedName>
        <fullName evidence="1">Uncharacterized protein</fullName>
    </submittedName>
</protein>
<evidence type="ECO:0000313" key="1">
    <source>
        <dbReference type="EMBL" id="EMI18883.1"/>
    </source>
</evidence>
<dbReference type="EMBL" id="ANOG01000600">
    <property type="protein sequence ID" value="EMI18883.1"/>
    <property type="molecule type" value="Genomic_DNA"/>
</dbReference>
<name>M5RHV6_9BACT</name>